<dbReference type="GO" id="GO:0005634">
    <property type="term" value="C:nucleus"/>
    <property type="evidence" value="ECO:0007669"/>
    <property type="project" value="UniProtKB-SubCell"/>
</dbReference>
<dbReference type="PANTHER" id="PTHR12972">
    <property type="entry name" value="DOWNSTREAM NEIGHBOR OF SON"/>
    <property type="match status" value="1"/>
</dbReference>
<feature type="compositionally biased region" description="Acidic residues" evidence="5">
    <location>
        <begin position="406"/>
        <end position="425"/>
    </location>
</feature>
<evidence type="ECO:0000313" key="7">
    <source>
        <dbReference type="Proteomes" id="UP000694389"/>
    </source>
</evidence>
<dbReference type="OrthoDB" id="534063at2759"/>
<dbReference type="AlphaFoldDB" id="A0A8P4G1Q8"/>
<dbReference type="GeneID" id="127378985"/>
<comment type="subcellular location">
    <subcellularLocation>
        <location evidence="1">Nucleus</location>
    </subcellularLocation>
</comment>
<dbReference type="InterPro" id="IPR024861">
    <property type="entry name" value="Donson"/>
</dbReference>
<dbReference type="GeneTree" id="ENSGT00390000000447"/>
<comment type="similarity">
    <text evidence="4">Belongs to the DONSON family.</text>
</comment>
<organism evidence="6 7">
    <name type="scientific">Dicentrarchus labrax</name>
    <name type="common">European seabass</name>
    <name type="synonym">Morone labrax</name>
    <dbReference type="NCBI Taxonomy" id="13489"/>
    <lineage>
        <taxon>Eukaryota</taxon>
        <taxon>Metazoa</taxon>
        <taxon>Chordata</taxon>
        <taxon>Craniata</taxon>
        <taxon>Vertebrata</taxon>
        <taxon>Euteleostomi</taxon>
        <taxon>Actinopterygii</taxon>
        <taxon>Neopterygii</taxon>
        <taxon>Teleostei</taxon>
        <taxon>Neoteleostei</taxon>
        <taxon>Acanthomorphata</taxon>
        <taxon>Eupercaria</taxon>
        <taxon>Moronidae</taxon>
        <taxon>Dicentrarchus</taxon>
    </lineage>
</organism>
<evidence type="ECO:0000256" key="3">
    <source>
        <dbReference type="ARBA" id="ARBA00023242"/>
    </source>
</evidence>
<evidence type="ECO:0000256" key="1">
    <source>
        <dbReference type="ARBA" id="ARBA00004123"/>
    </source>
</evidence>
<feature type="region of interest" description="Disordered" evidence="5">
    <location>
        <begin position="375"/>
        <end position="427"/>
    </location>
</feature>
<dbReference type="Ensembl" id="ENSDLAT00005088156.1">
    <property type="protein sequence ID" value="ENSDLAP00005069718.1"/>
    <property type="gene ID" value="ENSDLAG00005014922.2"/>
</dbReference>
<evidence type="ECO:0000256" key="4">
    <source>
        <dbReference type="ARBA" id="ARBA00025806"/>
    </source>
</evidence>
<feature type="compositionally biased region" description="Low complexity" evidence="5">
    <location>
        <begin position="33"/>
        <end position="47"/>
    </location>
</feature>
<dbReference type="GO" id="GO:0033260">
    <property type="term" value="P:nuclear DNA replication"/>
    <property type="evidence" value="ECO:0007669"/>
    <property type="project" value="TreeGrafter"/>
</dbReference>
<dbReference type="OMA" id="WCLKTRV"/>
<keyword evidence="7" id="KW-1185">Reference proteome</keyword>
<evidence type="ECO:0000256" key="2">
    <source>
        <dbReference type="ARBA" id="ARBA00022473"/>
    </source>
</evidence>
<feature type="compositionally biased region" description="Basic and acidic residues" evidence="5">
    <location>
        <begin position="391"/>
        <end position="405"/>
    </location>
</feature>
<sequence length="629" mass="68800">MSQQAGYSPNFKRPAEIMRMRRKRARSEAGVFSSPSGQGSTGSPGPSDASPGCVRPFSPGPLFNTQNRSGGGVKRRNPFANIENTYSPKKKFLIYNDDGNAEAAAQTEKSPEKEGEEDASTKSEGPGVLPFSSRLTEVEKQERQSISNKKCLTFSEDDSLFEEEEEDVKSPLLKSPQAIAPASIAPPVCTEYPADWSLKTRLLFTSPLSLSWSEHPKAQEQALGLSQHCRAQFSPLPHSLQDPKSCSELRCAFQQSLAYWQHPSLPWISLFPRINAERSFTGKSTPWAQDTTLQQSLMSEWSVSVSSLYSLLKARLCPYFYVCSYQFTVLFRAAGLGGSSSISALISPTTRGLREAMKAEGIEFSLPLVEERRKSREQHNLTVHQGEEEEQKEKAQESSELKEGEDCQAGDEGDNGGYNDDDEDGSFSWLKEMGVQDKIKKPDNILIQLRKEGNAVSLDHKPESVVCVEGSHTFTLINFLINCKSLVAAAGSQAGLPPTLLAPVAFRGATMHTLKARSVNVKSQVGSTYQNISSLEITGPILPSSLHTVTTLLRSAQKGNFSGTLYTHAPTAVMNTPTTKEQQGPGGSVDLSGFGLQPASIQQLQQPSSLGKTALTHINMNNYSYTWKN</sequence>
<evidence type="ECO:0000313" key="6">
    <source>
        <dbReference type="Ensembl" id="ENSDLAP00005069718.1"/>
    </source>
</evidence>
<keyword evidence="3" id="KW-0539">Nucleus</keyword>
<dbReference type="Proteomes" id="UP000694389">
    <property type="component" value="Unassembled WGS sequence"/>
</dbReference>
<dbReference type="PANTHER" id="PTHR12972:SF0">
    <property type="entry name" value="PROTEIN DOWNSTREAM NEIGHBOR OF SON"/>
    <property type="match status" value="1"/>
</dbReference>
<reference evidence="6" key="2">
    <citation type="submission" date="2025-09" db="UniProtKB">
        <authorList>
            <consortium name="Ensembl"/>
        </authorList>
    </citation>
    <scope>IDENTIFICATION</scope>
</reference>
<name>A0A8P4G1Q8_DICLA</name>
<feature type="region of interest" description="Disordered" evidence="5">
    <location>
        <begin position="1"/>
        <end position="149"/>
    </location>
</feature>
<evidence type="ECO:0000256" key="5">
    <source>
        <dbReference type="SAM" id="MobiDB-lite"/>
    </source>
</evidence>
<gene>
    <name evidence="6" type="primary">LOC127378985</name>
</gene>
<dbReference type="RefSeq" id="XP_051284372.1">
    <property type="nucleotide sequence ID" value="XM_051428412.1"/>
</dbReference>
<dbReference type="PRINTS" id="PR02064">
    <property type="entry name" value="DONSON"/>
</dbReference>
<evidence type="ECO:0008006" key="8">
    <source>
        <dbReference type="Google" id="ProtNLM"/>
    </source>
</evidence>
<proteinExistence type="inferred from homology"/>
<reference evidence="6" key="1">
    <citation type="submission" date="2025-08" db="UniProtKB">
        <authorList>
            <consortium name="Ensembl"/>
        </authorList>
    </citation>
    <scope>IDENTIFICATION</scope>
</reference>
<accession>A0A8P4G1Q8</accession>
<protein>
    <recommendedName>
        <fullName evidence="8">Protein downstream neighbor of Son</fullName>
    </recommendedName>
</protein>
<keyword evidence="2" id="KW-0217">Developmental protein</keyword>